<feature type="region of interest" description="Disordered" evidence="1">
    <location>
        <begin position="1"/>
        <end position="25"/>
    </location>
</feature>
<name>A0A9K3D8P1_9EUKA</name>
<sequence length="283" mass="30891">KGSSKTGRQRKDGQEDSGEGDDLHVRLEGLTRDELLKAVEVINNILTYKDDDDNIHKQIQLRKLAMINGTLKEGDSDALLAQLAGTSKPAHLPGHDEDVDDFLNELGGGDAAAPKPKAPTTNVRADELDDEGEGSDAMSDLSDTPPWRMGQQGRMQYNQGMFQAPMSNFRPHPQQMGMYQQPPQYQQMRPQQGMMGMQGGMPPQMGMGQGPPQGMMQGGMQGGMGQGGMQGGMGRMPPQQGMMQQNMPPQYQQGSAPPQRQPPQGMMQAPQGMMPPQQNMMQQ</sequence>
<feature type="non-terminal residue" evidence="2">
    <location>
        <position position="283"/>
    </location>
</feature>
<accession>A0A9K3D8P1</accession>
<dbReference type="OrthoDB" id="6777263at2759"/>
<dbReference type="InterPro" id="IPR036612">
    <property type="entry name" value="KH_dom_type_1_sf"/>
</dbReference>
<dbReference type="PANTHER" id="PTHR11208">
    <property type="entry name" value="RNA-BINDING PROTEIN RELATED"/>
    <property type="match status" value="1"/>
</dbReference>
<evidence type="ECO:0000313" key="3">
    <source>
        <dbReference type="Proteomes" id="UP000265618"/>
    </source>
</evidence>
<dbReference type="AlphaFoldDB" id="A0A9K3D8P1"/>
<evidence type="ECO:0000313" key="2">
    <source>
        <dbReference type="EMBL" id="GIQ89725.1"/>
    </source>
</evidence>
<feature type="region of interest" description="Disordered" evidence="1">
    <location>
        <begin position="237"/>
        <end position="283"/>
    </location>
</feature>
<gene>
    <name evidence="2" type="ORF">KIPB_012274</name>
</gene>
<feature type="non-terminal residue" evidence="2">
    <location>
        <position position="1"/>
    </location>
</feature>
<protein>
    <submittedName>
        <fullName evidence="2">BBP/SF1 family protein</fullName>
    </submittedName>
</protein>
<organism evidence="2 3">
    <name type="scientific">Kipferlia bialata</name>
    <dbReference type="NCBI Taxonomy" id="797122"/>
    <lineage>
        <taxon>Eukaryota</taxon>
        <taxon>Metamonada</taxon>
        <taxon>Carpediemonas-like organisms</taxon>
        <taxon>Kipferlia</taxon>
    </lineage>
</organism>
<feature type="region of interest" description="Disordered" evidence="1">
    <location>
        <begin position="107"/>
        <end position="147"/>
    </location>
</feature>
<dbReference type="GO" id="GO:0003723">
    <property type="term" value="F:RNA binding"/>
    <property type="evidence" value="ECO:0007669"/>
    <property type="project" value="InterPro"/>
</dbReference>
<dbReference type="Gene3D" id="3.30.1370.10">
    <property type="entry name" value="K Homology domain, type 1"/>
    <property type="match status" value="1"/>
</dbReference>
<proteinExistence type="predicted"/>
<keyword evidence="3" id="KW-1185">Reference proteome</keyword>
<dbReference type="Proteomes" id="UP000265618">
    <property type="component" value="Unassembled WGS sequence"/>
</dbReference>
<comment type="caution">
    <text evidence="2">The sequence shown here is derived from an EMBL/GenBank/DDBJ whole genome shotgun (WGS) entry which is preliminary data.</text>
</comment>
<reference evidence="2 3" key="1">
    <citation type="journal article" date="2018" name="PLoS ONE">
        <title>The draft genome of Kipferlia bialata reveals reductive genome evolution in fornicate parasites.</title>
        <authorList>
            <person name="Tanifuji G."/>
            <person name="Takabayashi S."/>
            <person name="Kume K."/>
            <person name="Takagi M."/>
            <person name="Nakayama T."/>
            <person name="Kamikawa R."/>
            <person name="Inagaki Y."/>
            <person name="Hashimoto T."/>
        </authorList>
    </citation>
    <scope>NUCLEOTIDE SEQUENCE [LARGE SCALE GENOMIC DNA]</scope>
    <source>
        <strain evidence="2">NY0173</strain>
    </source>
</reference>
<evidence type="ECO:0000256" key="1">
    <source>
        <dbReference type="SAM" id="MobiDB-lite"/>
    </source>
</evidence>
<dbReference type="InterPro" id="IPR045071">
    <property type="entry name" value="BBP-like"/>
</dbReference>
<dbReference type="EMBL" id="BDIP01005359">
    <property type="protein sequence ID" value="GIQ89725.1"/>
    <property type="molecule type" value="Genomic_DNA"/>
</dbReference>